<evidence type="ECO:0000313" key="1">
    <source>
        <dbReference type="EMBL" id="AKJ72590.1"/>
    </source>
</evidence>
<reference evidence="1 2" key="1">
    <citation type="journal article" date="2015" name="PLoS ONE">
        <title>Lysis to Kill: Evaluation of the Lytic Abilities, and Genomics of Nine Bacteriophages Infective for Gordonia spp. and Their Potential Use in Activated Sludge Foam Biocontrol.</title>
        <authorList>
            <person name="Dyson Z.A."/>
            <person name="Tucci J."/>
            <person name="Seviour R.J."/>
            <person name="Petrovski S."/>
        </authorList>
    </citation>
    <scope>NUCLEOTIDE SEQUENCE [LARGE SCALE GENOMIC DNA]</scope>
</reference>
<accession>A0A0K0N6X8</accession>
<protein>
    <submittedName>
        <fullName evidence="1">Putative dUTPase</fullName>
    </submittedName>
</protein>
<organism evidence="1 2">
    <name type="scientific">Gordonia phage GMA2</name>
    <dbReference type="NCBI Taxonomy" id="1647283"/>
    <lineage>
        <taxon>Viruses</taxon>
        <taxon>Duplodnaviria</taxon>
        <taxon>Heunggongvirae</taxon>
        <taxon>Uroviricota</taxon>
        <taxon>Caudoviricetes</taxon>
        <taxon>Gimaduovirus</taxon>
        <taxon>Gimaduovirus GMA2</taxon>
    </lineage>
</organism>
<dbReference type="Gene3D" id="1.10.4010.10">
    <property type="entry name" value="Type II deoxyuridine triphosphatase"/>
    <property type="match status" value="1"/>
</dbReference>
<dbReference type="Pfam" id="PF08761">
    <property type="entry name" value="dUTPase_2"/>
    <property type="match status" value="1"/>
</dbReference>
<gene>
    <name evidence="1" type="ORF">GMA2_52</name>
</gene>
<dbReference type="EMBL" id="KR063281">
    <property type="protein sequence ID" value="AKJ72590.1"/>
    <property type="molecule type" value="Genomic_DNA"/>
</dbReference>
<dbReference type="SUPFAM" id="SSF101386">
    <property type="entry name" value="all-alpha NTP pyrophosphatases"/>
    <property type="match status" value="1"/>
</dbReference>
<evidence type="ECO:0000313" key="2">
    <source>
        <dbReference type="Proteomes" id="UP000221359"/>
    </source>
</evidence>
<dbReference type="InterPro" id="IPR014871">
    <property type="entry name" value="dUTPase/dCTP_pyrophosphatase"/>
</dbReference>
<proteinExistence type="predicted"/>
<dbReference type="Proteomes" id="UP000221359">
    <property type="component" value="Segment"/>
</dbReference>
<keyword evidence="2" id="KW-1185">Reference proteome</keyword>
<name>A0A0K0N6X8_9CAUD</name>
<sequence>MTIRPNTWLEETADLQRDYFNNEPAKKEGEERADYVRTQILAATAELHEMLDEMNWKPWSTDPAGEFKNREAFISEAVDACHFIANALLAARATDKEYWEAYNNKMQRNRERMAKEGGYEASKNKCPNCRRELDRDGAYEINLIRGSHGVPVLVRLHCLACDHTFTHNASVSLPNGEVIAEL</sequence>